<comment type="caution">
    <text evidence="2">The sequence shown here is derived from an EMBL/GenBank/DDBJ whole genome shotgun (WGS) entry which is preliminary data.</text>
</comment>
<gene>
    <name evidence="2" type="ORF">GIB67_009554</name>
</gene>
<feature type="region of interest" description="Disordered" evidence="1">
    <location>
        <begin position="1"/>
        <end position="50"/>
    </location>
</feature>
<feature type="compositionally biased region" description="Acidic residues" evidence="1">
    <location>
        <begin position="26"/>
        <end position="44"/>
    </location>
</feature>
<name>A0A7J7NWD0_9MAGN</name>
<protein>
    <submittedName>
        <fullName evidence="2">Uncharacterized protein</fullName>
    </submittedName>
</protein>
<evidence type="ECO:0000256" key="1">
    <source>
        <dbReference type="SAM" id="MobiDB-lite"/>
    </source>
</evidence>
<proteinExistence type="predicted"/>
<evidence type="ECO:0000313" key="3">
    <source>
        <dbReference type="Proteomes" id="UP000541444"/>
    </source>
</evidence>
<dbReference type="Proteomes" id="UP000541444">
    <property type="component" value="Unassembled WGS sequence"/>
</dbReference>
<evidence type="ECO:0000313" key="2">
    <source>
        <dbReference type="EMBL" id="KAF6171413.1"/>
    </source>
</evidence>
<sequence>MDYSPRINRRGSADLYSTDLIHGDNNEDNDDEDEDEDEDQEEAMEIPPLLRGLPKEFNFDLLNDEEFTGDFDTMIVKSTRNRSPSSSIGASSSVKRSSRTSSFPIEESDGFSTFVVRSSYRSDHESLSGTVVRRMSGGGGFSPSTMMSMAVESMQAIGDLGGGKQRKVSGSFTHGDDSNRQIRKNSVSSIPESVTREDPTTKYELLNELGESHFTEMWFIFTLECVGELNFELVNRACIMVG</sequence>
<reference evidence="2 3" key="1">
    <citation type="journal article" date="2020" name="IScience">
        <title>Genome Sequencing of the Endangered Kingdonia uniflora (Circaeasteraceae, Ranunculales) Reveals Potential Mechanisms of Evolutionary Specialization.</title>
        <authorList>
            <person name="Sun Y."/>
            <person name="Deng T."/>
            <person name="Zhang A."/>
            <person name="Moore M.J."/>
            <person name="Landis J.B."/>
            <person name="Lin N."/>
            <person name="Zhang H."/>
            <person name="Zhang X."/>
            <person name="Huang J."/>
            <person name="Zhang X."/>
            <person name="Sun H."/>
            <person name="Wang H."/>
        </authorList>
    </citation>
    <scope>NUCLEOTIDE SEQUENCE [LARGE SCALE GENOMIC DNA]</scope>
    <source>
        <strain evidence="2">TB1705</strain>
        <tissue evidence="2">Leaf</tissue>
    </source>
</reference>
<dbReference type="AlphaFoldDB" id="A0A7J7NWD0"/>
<accession>A0A7J7NWD0</accession>
<feature type="region of interest" description="Disordered" evidence="1">
    <location>
        <begin position="78"/>
        <end position="103"/>
    </location>
</feature>
<keyword evidence="3" id="KW-1185">Reference proteome</keyword>
<dbReference type="EMBL" id="JACGCM010000497">
    <property type="protein sequence ID" value="KAF6171413.1"/>
    <property type="molecule type" value="Genomic_DNA"/>
</dbReference>
<organism evidence="2 3">
    <name type="scientific">Kingdonia uniflora</name>
    <dbReference type="NCBI Taxonomy" id="39325"/>
    <lineage>
        <taxon>Eukaryota</taxon>
        <taxon>Viridiplantae</taxon>
        <taxon>Streptophyta</taxon>
        <taxon>Embryophyta</taxon>
        <taxon>Tracheophyta</taxon>
        <taxon>Spermatophyta</taxon>
        <taxon>Magnoliopsida</taxon>
        <taxon>Ranunculales</taxon>
        <taxon>Circaeasteraceae</taxon>
        <taxon>Kingdonia</taxon>
    </lineage>
</organism>
<dbReference type="OrthoDB" id="10617982at2759"/>
<feature type="compositionally biased region" description="Low complexity" evidence="1">
    <location>
        <begin position="81"/>
        <end position="102"/>
    </location>
</feature>